<dbReference type="EMBL" id="KF860688">
    <property type="protein sequence ID" value="AIW62603.1"/>
    <property type="molecule type" value="mRNA"/>
</dbReference>
<dbReference type="PANTHER" id="PTHR31353">
    <property type="entry name" value="FAM98"/>
    <property type="match status" value="1"/>
</dbReference>
<accession>A0A0A0VCI3</accession>
<name>A0A0A0VCI3_SCYTH</name>
<dbReference type="AlphaFoldDB" id="A0A0A0VCI3"/>
<sequence length="162" mass="18927">MERPPDVRFSDYESKIALSRFLISELQAAKLIYVKQGSGPQKIIIEVPESPVARELREMVVALNFRKPPPTITSIQMFSKLEEKILYLMSKEKIPGSLEPHFGGRMTPKEWFQLRNIYDSLYEEYSSRRQLLITRLDVTIQSFEWSSSSTPTKRKLEHLESF</sequence>
<dbReference type="PANTHER" id="PTHR31353:SF1">
    <property type="entry name" value="PROTEIN FAM98B"/>
    <property type="match status" value="1"/>
</dbReference>
<organism evidence="2">
    <name type="scientific">Scytodes thoracica</name>
    <name type="common">Spitting spider</name>
    <name type="synonym">Aranea thoracica</name>
    <dbReference type="NCBI Taxonomy" id="1112478"/>
    <lineage>
        <taxon>Eukaryota</taxon>
        <taxon>Metazoa</taxon>
        <taxon>Ecdysozoa</taxon>
        <taxon>Arthropoda</taxon>
        <taxon>Chelicerata</taxon>
        <taxon>Arachnida</taxon>
        <taxon>Araneae</taxon>
        <taxon>Araneomorphae</taxon>
        <taxon>Haplogynae</taxon>
        <taxon>Scytodoidea</taxon>
        <taxon>Scytodidae</taxon>
        <taxon>Scytodes</taxon>
    </lineage>
</organism>
<dbReference type="InterPro" id="IPR018797">
    <property type="entry name" value="FAM98"/>
</dbReference>
<dbReference type="Pfam" id="PF10239">
    <property type="entry name" value="DUF2465"/>
    <property type="match status" value="1"/>
</dbReference>
<dbReference type="GO" id="GO:0072669">
    <property type="term" value="C:tRNA-splicing ligase complex"/>
    <property type="evidence" value="ECO:0007669"/>
    <property type="project" value="TreeGrafter"/>
</dbReference>
<proteinExistence type="evidence at transcript level"/>
<comment type="similarity">
    <text evidence="1">Belongs to the FAM98 family.</text>
</comment>
<reference evidence="2" key="1">
    <citation type="submission" date="2013-11" db="EMBL/GenBank/DDBJ databases">
        <authorList>
            <person name="Thropp P.A."/>
            <person name="Correa S.M."/>
            <person name="Garb J.E."/>
            <person name="Binford G.J."/>
        </authorList>
    </citation>
    <scope>NUCLEOTIDE SEQUENCE</scope>
    <source>
        <tissue evidence="2">Venom gland</tissue>
    </source>
</reference>
<protein>
    <submittedName>
        <fullName evidence="2">Uncharacterized protein</fullName>
    </submittedName>
</protein>
<evidence type="ECO:0000256" key="1">
    <source>
        <dbReference type="ARBA" id="ARBA00007218"/>
    </source>
</evidence>
<reference evidence="2" key="2">
    <citation type="journal article" date="2014" name="J. Proteome Res.">
        <title>Spit and venom from scytodes spiders: a diverse and distinct cocktail.</title>
        <authorList>
            <person name="Zobel-Thropp P.A."/>
            <person name="Correa S.M."/>
            <person name="Garb J.E."/>
            <person name="Binford G.J."/>
        </authorList>
    </citation>
    <scope>NUCLEOTIDE SEQUENCE</scope>
    <source>
        <tissue evidence="2">Venom gland</tissue>
    </source>
</reference>
<evidence type="ECO:0000313" key="2">
    <source>
        <dbReference type="EMBL" id="AIW62603.1"/>
    </source>
</evidence>